<dbReference type="InterPro" id="IPR006068">
    <property type="entry name" value="ATPase_P-typ_cation-transptr_C"/>
</dbReference>
<feature type="domain" description="Cation-transporting P-type ATPase C-terminal" evidence="11">
    <location>
        <begin position="791"/>
        <end position="960"/>
    </location>
</feature>
<dbReference type="GO" id="GO:0005388">
    <property type="term" value="F:P-type calcium transporter activity"/>
    <property type="evidence" value="ECO:0007669"/>
    <property type="project" value="TreeGrafter"/>
</dbReference>
<dbReference type="GO" id="GO:0000166">
    <property type="term" value="F:nucleotide binding"/>
    <property type="evidence" value="ECO:0007669"/>
    <property type="project" value="InterPro"/>
</dbReference>
<dbReference type="OrthoDB" id="1422951at2759"/>
<feature type="transmembrane region" description="Helical" evidence="9">
    <location>
        <begin position="193"/>
        <end position="212"/>
    </location>
</feature>
<dbReference type="PANTHER" id="PTHR24093">
    <property type="entry name" value="CATION TRANSPORTING ATPASE"/>
    <property type="match status" value="1"/>
</dbReference>
<dbReference type="InterPro" id="IPR036412">
    <property type="entry name" value="HAD-like_sf"/>
</dbReference>
<feature type="transmembrane region" description="Helical" evidence="9">
    <location>
        <begin position="875"/>
        <end position="902"/>
    </location>
</feature>
<dbReference type="SUPFAM" id="SSF81665">
    <property type="entry name" value="Calcium ATPase, transmembrane domain M"/>
    <property type="match status" value="1"/>
</dbReference>
<keyword evidence="5" id="KW-0460">Magnesium</keyword>
<keyword evidence="6 9" id="KW-1133">Transmembrane helix</keyword>
<feature type="transmembrane region" description="Helical" evidence="9">
    <location>
        <begin position="161"/>
        <end position="181"/>
    </location>
</feature>
<dbReference type="InterPro" id="IPR023298">
    <property type="entry name" value="ATPase_P-typ_TM_dom_sf"/>
</dbReference>
<evidence type="ECO:0000256" key="8">
    <source>
        <dbReference type="SAM" id="MobiDB-lite"/>
    </source>
</evidence>
<keyword evidence="4" id="KW-0106">Calcium</keyword>
<evidence type="ECO:0000256" key="1">
    <source>
        <dbReference type="ARBA" id="ARBA00004370"/>
    </source>
</evidence>
<dbReference type="GO" id="GO:0005886">
    <property type="term" value="C:plasma membrane"/>
    <property type="evidence" value="ECO:0007669"/>
    <property type="project" value="TreeGrafter"/>
</dbReference>
<evidence type="ECO:0000313" key="13">
    <source>
        <dbReference type="RefSeq" id="XP_022136341.1"/>
    </source>
</evidence>
<evidence type="ECO:0000256" key="7">
    <source>
        <dbReference type="ARBA" id="ARBA00023136"/>
    </source>
</evidence>
<dbReference type="KEGG" id="mcha:111008050"/>
<feature type="region of interest" description="Disordered" evidence="8">
    <location>
        <begin position="58"/>
        <end position="77"/>
    </location>
</feature>
<dbReference type="SUPFAM" id="SSF81653">
    <property type="entry name" value="Calcium ATPase, transduction domain A"/>
    <property type="match status" value="1"/>
</dbReference>
<feature type="transmembrane region" description="Helical" evidence="9">
    <location>
        <begin position="836"/>
        <end position="855"/>
    </location>
</feature>
<dbReference type="Pfam" id="PF00689">
    <property type="entry name" value="Cation_ATPase_C"/>
    <property type="match status" value="1"/>
</dbReference>
<evidence type="ECO:0000256" key="5">
    <source>
        <dbReference type="ARBA" id="ARBA00022842"/>
    </source>
</evidence>
<evidence type="ECO:0000256" key="9">
    <source>
        <dbReference type="SAM" id="Phobius"/>
    </source>
</evidence>
<sequence length="998" mass="109914">MVQIKAHDLASEDGVRPLLVVTAAAAGGCSSIPYKPLGFKKLVLCVCFVIGLKRTTAPPPVNQPSTNRTSSSRSFTAVEVDAEGEGDEIREIERPPIERIVKERNLEALKRCGGVEAAVSFLHSESPAQIAAIEGSELSVRGVGSFFLFSREFWYSSWQSANSCTIFVLIIAADLSLAIGSLEQGLEHGWHDAVGILVAVFVLVFFPSAISFHRKRAEEKELLKIGNEWKVNVERGGIRVTVSVFDVKVGERVHLKEGDRVPAYGLLISGKNLTVDEVINPKIDPDQNPFLFSGSVVECGEGVMVSVSTGADTALRKGLLDAAVHRSQETLFQSRMNKPYEFIEKFSLSVSSTILVVILTRLICKKLDDFYNDKPETKGKVTMGVLANVFERMFLKSGRGVSFLATVLLTMVIAIQHGMPFSIIISLCLWREKIRRSHGGKSRNLSTCGTLGLVSAICINITGELSFHEVEVGELLIGEEKINPGMGFHPDIREGFEHAAKVLRFDHVILGSRNGTRALNRSRDPEANIHLHYNGDASGILNMCSQYYDIRGTIHEIRNRKDFFEKVINDMRNDGLKPIAFACKQTNDQVSEEGGLKLLGFVGLKYSCQNIKMTFKDLKDVGVRIILTSEDELSVATAVAVDLGIQCGSNNQVVEGEKFREIMKSPGMEKNELMESITVMGKATPEDKHLLLQELKSDGYVVAFLGGLTKSDVQTLMEADVGVTLQNWSTEVSRTASDIICEDATSLNPILKCGRCAYLNIQKFYQVQLIASISGPLITLAYTMVSGKSSITTIHLIWVTLIICLLGSLMMVMELNGDKVKHVLKCGRDQSLITKVILKKIVIHVLCQALLFLLSEYVGQKIPLPSMNDDVRHTMIFNTFILFQICNLLAAMGLATEGIVVFKAVLKSLWFMISLVGVLVVQVMVIEFAGTTVNGVRLSAVGWAVCFLFASLTLTLEWAKRIFLPVLATLFSIAHICFMFVVLIPYRFSVILSITQVV</sequence>
<gene>
    <name evidence="13" type="primary">LOC111008050</name>
</gene>
<name>A0A6J1C391_MOMCH</name>
<feature type="transmembrane region" description="Helical" evidence="9">
    <location>
        <begin position="342"/>
        <end position="363"/>
    </location>
</feature>
<evidence type="ECO:0000313" key="12">
    <source>
        <dbReference type="Proteomes" id="UP000504603"/>
    </source>
</evidence>
<feature type="transmembrane region" description="Helical" evidence="9">
    <location>
        <begin position="909"/>
        <end position="930"/>
    </location>
</feature>
<dbReference type="InterPro" id="IPR008250">
    <property type="entry name" value="ATPase_P-typ_transduc_dom_A_sf"/>
</dbReference>
<feature type="transmembrane region" description="Helical" evidence="9">
    <location>
        <begin position="796"/>
        <end position="815"/>
    </location>
</feature>
<evidence type="ECO:0000256" key="6">
    <source>
        <dbReference type="ARBA" id="ARBA00022989"/>
    </source>
</evidence>
<keyword evidence="12" id="KW-1185">Reference proteome</keyword>
<feature type="transmembrane region" description="Helical" evidence="9">
    <location>
        <begin position="963"/>
        <end position="986"/>
    </location>
</feature>
<dbReference type="GO" id="GO:0046872">
    <property type="term" value="F:metal ion binding"/>
    <property type="evidence" value="ECO:0007669"/>
    <property type="project" value="UniProtKB-KW"/>
</dbReference>
<evidence type="ECO:0000259" key="11">
    <source>
        <dbReference type="Pfam" id="PF00689"/>
    </source>
</evidence>
<dbReference type="AlphaFoldDB" id="A0A6J1C391"/>
<protein>
    <submittedName>
        <fullName evidence="13">Calcium-transporting ATPase 12, plasma membrane-type-like</fullName>
    </submittedName>
</protein>
<dbReference type="Proteomes" id="UP000504603">
    <property type="component" value="Unplaced"/>
</dbReference>
<feature type="compositionally biased region" description="Low complexity" evidence="8">
    <location>
        <begin position="65"/>
        <end position="74"/>
    </location>
</feature>
<accession>A0A6J1C391</accession>
<dbReference type="SUPFAM" id="SSF56784">
    <property type="entry name" value="HAD-like"/>
    <property type="match status" value="1"/>
</dbReference>
<feature type="transmembrane region" description="Helical" evidence="9">
    <location>
        <begin position="403"/>
        <end position="430"/>
    </location>
</feature>
<dbReference type="InterPro" id="IPR023299">
    <property type="entry name" value="ATPase_P-typ_cyto_dom_N"/>
</dbReference>
<comment type="subcellular location">
    <subcellularLocation>
        <location evidence="1">Membrane</location>
    </subcellularLocation>
</comment>
<keyword evidence="7 9" id="KW-0472">Membrane</keyword>
<evidence type="ECO:0000259" key="10">
    <source>
        <dbReference type="Pfam" id="PF00122"/>
    </source>
</evidence>
<dbReference type="Gene3D" id="3.40.1110.10">
    <property type="entry name" value="Calcium-transporting ATPase, cytoplasmic domain N"/>
    <property type="match status" value="1"/>
</dbReference>
<evidence type="ECO:0000256" key="3">
    <source>
        <dbReference type="ARBA" id="ARBA00022723"/>
    </source>
</evidence>
<dbReference type="InterPro" id="IPR059000">
    <property type="entry name" value="ATPase_P-type_domA"/>
</dbReference>
<reference evidence="13" key="1">
    <citation type="submission" date="2025-08" db="UniProtKB">
        <authorList>
            <consortium name="RefSeq"/>
        </authorList>
    </citation>
    <scope>IDENTIFICATION</scope>
    <source>
        <strain evidence="13">OHB3-1</strain>
    </source>
</reference>
<dbReference type="InterPro" id="IPR023214">
    <property type="entry name" value="HAD_sf"/>
</dbReference>
<dbReference type="PROSITE" id="PS51257">
    <property type="entry name" value="PROKAR_LIPOPROTEIN"/>
    <property type="match status" value="1"/>
</dbReference>
<dbReference type="RefSeq" id="XP_022136341.1">
    <property type="nucleotide sequence ID" value="XM_022280649.1"/>
</dbReference>
<dbReference type="GeneID" id="111008050"/>
<organism evidence="12 13">
    <name type="scientific">Momordica charantia</name>
    <name type="common">Bitter gourd</name>
    <name type="synonym">Balsam pear</name>
    <dbReference type="NCBI Taxonomy" id="3673"/>
    <lineage>
        <taxon>Eukaryota</taxon>
        <taxon>Viridiplantae</taxon>
        <taxon>Streptophyta</taxon>
        <taxon>Embryophyta</taxon>
        <taxon>Tracheophyta</taxon>
        <taxon>Spermatophyta</taxon>
        <taxon>Magnoliopsida</taxon>
        <taxon>eudicotyledons</taxon>
        <taxon>Gunneridae</taxon>
        <taxon>Pentapetalae</taxon>
        <taxon>rosids</taxon>
        <taxon>fabids</taxon>
        <taxon>Cucurbitales</taxon>
        <taxon>Cucurbitaceae</taxon>
        <taxon>Momordiceae</taxon>
        <taxon>Momordica</taxon>
    </lineage>
</organism>
<evidence type="ECO:0000256" key="4">
    <source>
        <dbReference type="ARBA" id="ARBA00022837"/>
    </source>
</evidence>
<dbReference type="Gene3D" id="3.40.50.1000">
    <property type="entry name" value="HAD superfamily/HAD-like"/>
    <property type="match status" value="1"/>
</dbReference>
<dbReference type="Gene3D" id="1.20.1110.10">
    <property type="entry name" value="Calcium-transporting ATPase, transmembrane domain"/>
    <property type="match status" value="2"/>
</dbReference>
<evidence type="ECO:0000256" key="2">
    <source>
        <dbReference type="ARBA" id="ARBA00022692"/>
    </source>
</evidence>
<feature type="transmembrane region" description="Helical" evidence="9">
    <location>
        <begin position="936"/>
        <end position="956"/>
    </location>
</feature>
<feature type="transmembrane region" description="Helical" evidence="9">
    <location>
        <begin position="764"/>
        <end position="784"/>
    </location>
</feature>
<keyword evidence="3" id="KW-0479">Metal-binding</keyword>
<dbReference type="Pfam" id="PF00122">
    <property type="entry name" value="E1-E2_ATPase"/>
    <property type="match status" value="1"/>
</dbReference>
<dbReference type="PANTHER" id="PTHR24093:SF454">
    <property type="entry name" value="CATION-TRANSPORTING P-TYPE ATPASE C-TERMINAL DOMAIN-CONTAINING PROTEIN"/>
    <property type="match status" value="1"/>
</dbReference>
<keyword evidence="2 9" id="KW-0812">Transmembrane</keyword>
<proteinExistence type="predicted"/>
<feature type="domain" description="P-type ATPase A" evidence="10">
    <location>
        <begin position="230"/>
        <end position="317"/>
    </location>
</feature>
<dbReference type="Gene3D" id="2.70.150.10">
    <property type="entry name" value="Calcium-transporting ATPase, cytoplasmic transduction domain A"/>
    <property type="match status" value="1"/>
</dbReference>